<organism evidence="2 3">
    <name type="scientific">Solea senegalensis</name>
    <name type="common">Senegalese sole</name>
    <dbReference type="NCBI Taxonomy" id="28829"/>
    <lineage>
        <taxon>Eukaryota</taxon>
        <taxon>Metazoa</taxon>
        <taxon>Chordata</taxon>
        <taxon>Craniata</taxon>
        <taxon>Vertebrata</taxon>
        <taxon>Euteleostomi</taxon>
        <taxon>Actinopterygii</taxon>
        <taxon>Neopterygii</taxon>
        <taxon>Teleostei</taxon>
        <taxon>Neoteleostei</taxon>
        <taxon>Acanthomorphata</taxon>
        <taxon>Carangaria</taxon>
        <taxon>Pleuronectiformes</taxon>
        <taxon>Pleuronectoidei</taxon>
        <taxon>Soleidae</taxon>
        <taxon>Solea</taxon>
    </lineage>
</organism>
<accession>A0AAV6PCZ8</accession>
<keyword evidence="1" id="KW-0472">Membrane</keyword>
<gene>
    <name evidence="2" type="ORF">JOB18_012439</name>
</gene>
<keyword evidence="3" id="KW-1185">Reference proteome</keyword>
<evidence type="ECO:0000256" key="1">
    <source>
        <dbReference type="SAM" id="Phobius"/>
    </source>
</evidence>
<protein>
    <submittedName>
        <fullName evidence="2">Uncharacterized protein</fullName>
    </submittedName>
</protein>
<dbReference type="AlphaFoldDB" id="A0AAV6PCZ8"/>
<name>A0AAV6PCZ8_SOLSE</name>
<dbReference type="Proteomes" id="UP000693946">
    <property type="component" value="Unassembled WGS sequence"/>
</dbReference>
<reference evidence="2 3" key="1">
    <citation type="journal article" date="2021" name="Sci. Rep.">
        <title>Chromosome anchoring in Senegalese sole (Solea senegalensis) reveals sex-associated markers and genome rearrangements in flatfish.</title>
        <authorList>
            <person name="Guerrero-Cozar I."/>
            <person name="Gomez-Garrido J."/>
            <person name="Berbel C."/>
            <person name="Martinez-Blanch J.F."/>
            <person name="Alioto T."/>
            <person name="Claros M.G."/>
            <person name="Gagnaire P.A."/>
            <person name="Manchado M."/>
        </authorList>
    </citation>
    <scope>NUCLEOTIDE SEQUENCE [LARGE SCALE GENOMIC DNA]</scope>
    <source>
        <strain evidence="2">Sse05_10M</strain>
    </source>
</reference>
<keyword evidence="1" id="KW-1133">Transmembrane helix</keyword>
<dbReference type="EMBL" id="JAGKHQ010001740">
    <property type="protein sequence ID" value="KAG7453849.1"/>
    <property type="molecule type" value="Genomic_DNA"/>
</dbReference>
<evidence type="ECO:0000313" key="2">
    <source>
        <dbReference type="EMBL" id="KAG7453849.1"/>
    </source>
</evidence>
<comment type="caution">
    <text evidence="2">The sequence shown here is derived from an EMBL/GenBank/DDBJ whole genome shotgun (WGS) entry which is preliminary data.</text>
</comment>
<evidence type="ECO:0000313" key="3">
    <source>
        <dbReference type="Proteomes" id="UP000693946"/>
    </source>
</evidence>
<sequence>MITFTCVVSVTAVSCFPLTSPSVLHSLSWLFLHSFILIWIILFRANSCKLFSSVFSDKKEGALLSEGPESWKDSDSRTL</sequence>
<proteinExistence type="predicted"/>
<keyword evidence="1" id="KW-0812">Transmembrane</keyword>
<feature type="transmembrane region" description="Helical" evidence="1">
    <location>
        <begin position="25"/>
        <end position="43"/>
    </location>
</feature>